<evidence type="ECO:0000256" key="1">
    <source>
        <dbReference type="SAM" id="Coils"/>
    </source>
</evidence>
<dbReference type="AlphaFoldDB" id="A0A8I1GF27"/>
<keyword evidence="1" id="KW-0175">Coiled coil</keyword>
<dbReference type="EMBL" id="JAEMUK010000017">
    <property type="protein sequence ID" value="MBJ7543799.1"/>
    <property type="molecule type" value="Genomic_DNA"/>
</dbReference>
<dbReference type="RefSeq" id="WP_199502395.1">
    <property type="nucleotide sequence ID" value="NZ_JAEMUK010000017.1"/>
</dbReference>
<accession>A0A8I1GF27</accession>
<reference evidence="2 3" key="1">
    <citation type="submission" date="2020-12" db="EMBL/GenBank/DDBJ databases">
        <title>Revised draft genomes of Rhodomicrobium vannielii ATCC 17100 and Rhodomicrobium udaipurense JA643.</title>
        <authorList>
            <person name="Conners E.M."/>
            <person name="Davenport E.J."/>
            <person name="Bose A."/>
        </authorList>
    </citation>
    <scope>NUCLEOTIDE SEQUENCE [LARGE SCALE GENOMIC DNA]</scope>
    <source>
        <strain evidence="2 3">JA643</strain>
    </source>
</reference>
<sequence length="117" mass="12815">MGVQNGTFEPEEIKRRKALAYLLGIGETEAGDTSLNGRLSIIAKLKAARRTEIARGQAGSWLYDVNRHLNICASLRREYEALEEMLADDLESAAPSNAAIARRGVGEKRMSRAAGRL</sequence>
<proteinExistence type="predicted"/>
<protein>
    <submittedName>
        <fullName evidence="2">Uncharacterized protein</fullName>
    </submittedName>
</protein>
<dbReference type="Proteomes" id="UP000623250">
    <property type="component" value="Unassembled WGS sequence"/>
</dbReference>
<evidence type="ECO:0000313" key="2">
    <source>
        <dbReference type="EMBL" id="MBJ7543799.1"/>
    </source>
</evidence>
<name>A0A8I1GF27_9HYPH</name>
<evidence type="ECO:0000313" key="3">
    <source>
        <dbReference type="Proteomes" id="UP000623250"/>
    </source>
</evidence>
<feature type="coiled-coil region" evidence="1">
    <location>
        <begin position="65"/>
        <end position="92"/>
    </location>
</feature>
<keyword evidence="3" id="KW-1185">Reference proteome</keyword>
<organism evidence="2 3">
    <name type="scientific">Rhodomicrobium udaipurense</name>
    <dbReference type="NCBI Taxonomy" id="1202716"/>
    <lineage>
        <taxon>Bacteria</taxon>
        <taxon>Pseudomonadati</taxon>
        <taxon>Pseudomonadota</taxon>
        <taxon>Alphaproteobacteria</taxon>
        <taxon>Hyphomicrobiales</taxon>
        <taxon>Hyphomicrobiaceae</taxon>
        <taxon>Rhodomicrobium</taxon>
    </lineage>
</organism>
<gene>
    <name evidence="2" type="ORF">JDN41_09520</name>
</gene>
<comment type="caution">
    <text evidence="2">The sequence shown here is derived from an EMBL/GenBank/DDBJ whole genome shotgun (WGS) entry which is preliminary data.</text>
</comment>